<gene>
    <name evidence="3" type="ORF">Lboz_1334</name>
</gene>
<dbReference type="AlphaFoldDB" id="A0A0W0RTQ7"/>
<comment type="caution">
    <text evidence="3">The sequence shown here is derived from an EMBL/GenBank/DDBJ whole genome shotgun (WGS) entry which is preliminary data.</text>
</comment>
<feature type="region of interest" description="Disordered" evidence="2">
    <location>
        <begin position="262"/>
        <end position="284"/>
    </location>
</feature>
<keyword evidence="1" id="KW-0175">Coiled coil</keyword>
<evidence type="ECO:0000256" key="2">
    <source>
        <dbReference type="SAM" id="MobiDB-lite"/>
    </source>
</evidence>
<dbReference type="OrthoDB" id="5653708at2"/>
<proteinExistence type="predicted"/>
<organism evidence="3 4">
    <name type="scientific">Legionella bozemanae</name>
    <name type="common">Fluoribacter bozemanae</name>
    <dbReference type="NCBI Taxonomy" id="447"/>
    <lineage>
        <taxon>Bacteria</taxon>
        <taxon>Pseudomonadati</taxon>
        <taxon>Pseudomonadota</taxon>
        <taxon>Gammaproteobacteria</taxon>
        <taxon>Legionellales</taxon>
        <taxon>Legionellaceae</taxon>
        <taxon>Legionella</taxon>
    </lineage>
</organism>
<keyword evidence="4" id="KW-1185">Reference proteome</keyword>
<accession>A0A0W0RTQ7</accession>
<reference evidence="3 4" key="1">
    <citation type="submission" date="2015-11" db="EMBL/GenBank/DDBJ databases">
        <title>Genomic analysis of 38 Legionella species identifies large and diverse effector repertoires.</title>
        <authorList>
            <person name="Burstein D."/>
            <person name="Amaro F."/>
            <person name="Zusman T."/>
            <person name="Lifshitz Z."/>
            <person name="Cohen O."/>
            <person name="Gilbert J.A."/>
            <person name="Pupko T."/>
            <person name="Shuman H.A."/>
            <person name="Segal G."/>
        </authorList>
    </citation>
    <scope>NUCLEOTIDE SEQUENCE [LARGE SCALE GENOMIC DNA]</scope>
    <source>
        <strain evidence="3 4">WIGA</strain>
    </source>
</reference>
<dbReference type="PATRIC" id="fig|447.4.peg.1423"/>
<dbReference type="EMBL" id="LNXU01000015">
    <property type="protein sequence ID" value="KTC74421.1"/>
    <property type="molecule type" value="Genomic_DNA"/>
</dbReference>
<evidence type="ECO:0000313" key="3">
    <source>
        <dbReference type="EMBL" id="KTC74421.1"/>
    </source>
</evidence>
<evidence type="ECO:0000313" key="4">
    <source>
        <dbReference type="Proteomes" id="UP000054695"/>
    </source>
</evidence>
<sequence length="558" mass="64391">MISKEELSRQYLEKQQQITAQKEQLLQLQQQKSEKEKTIEVLNQKNKAIIENEVPAALKLAQINASTSVSLNKEDKQAVLLYVQDQEIALRNAEENNKKLFEKTNKLNLLLQNVEQHLTVGYDRSILAEFANQSGITSTKSPKNIGFDLLLEILEEEKSKYTWTLDSTDRRNLSNAVSRKAKSIQFTLGVDELTLREISSALEALEELKLKLSNNYDERNSLAETVVLLTQQITQKETVTIKELTDQAAELDRQIKILEKQEEERERREKAEEHNRKISLERQQQEKERIEQREVLAEEIRRMLEAYINERNKHYYAKDLFISDDRDIRDQFIKKISNAKNGLLKAYVESGNSEAVLKNITAEVDKFPGVKMQATLSKIVVKLMEADAKPEAVEDLPGKVEQVLLTFESKESRYKEYALKMRGLYDKIVGIKTYAETLSEHEQEIINQLADDLKKDVDQFVYQNRDEIPGKEAYQKFKMKVKARLHSQDDVMSEYTSWPTVVANILLSLVTIGKLIYTKATTGRASFFFDKTEDQKEIEAPVDEVLEDIGNFLSLNTI</sequence>
<feature type="coiled-coil region" evidence="1">
    <location>
        <begin position="4"/>
        <end position="52"/>
    </location>
</feature>
<protein>
    <submittedName>
        <fullName evidence="3">Ankyrin repeat protein</fullName>
    </submittedName>
</protein>
<evidence type="ECO:0000256" key="1">
    <source>
        <dbReference type="SAM" id="Coils"/>
    </source>
</evidence>
<name>A0A0W0RTQ7_LEGBO</name>
<feature type="coiled-coil region" evidence="1">
    <location>
        <begin position="83"/>
        <end position="110"/>
    </location>
</feature>
<dbReference type="Proteomes" id="UP000054695">
    <property type="component" value="Unassembled WGS sequence"/>
</dbReference>
<dbReference type="RefSeq" id="WP_058459001.1">
    <property type="nucleotide sequence ID" value="NZ_CAAAIY010000016.1"/>
</dbReference>